<keyword evidence="4 7" id="KW-0819">tRNA processing</keyword>
<dbReference type="FunFam" id="3.20.20.105:FF:000001">
    <property type="entry name" value="Queuine tRNA-ribosyltransferase"/>
    <property type="match status" value="1"/>
</dbReference>
<protein>
    <recommendedName>
        <fullName evidence="7">Queuine tRNA-ribosyltransferase</fullName>
        <ecNumber evidence="7">2.4.2.29</ecNumber>
    </recommendedName>
    <alternativeName>
        <fullName evidence="7">Guanine insertion enzyme</fullName>
    </alternativeName>
    <alternativeName>
        <fullName evidence="7">tRNA-guanine transglycosylase</fullName>
    </alternativeName>
</protein>
<comment type="similarity">
    <text evidence="7">Belongs to the queuine tRNA-ribosyltransferase family.</text>
</comment>
<dbReference type="RefSeq" id="WP_145370329.1">
    <property type="nucleotide sequence ID" value="NZ_CP036275.1"/>
</dbReference>
<dbReference type="HAMAP" id="MF_00168">
    <property type="entry name" value="Q_tRNA_Tgt"/>
    <property type="match status" value="1"/>
</dbReference>
<feature type="binding site" evidence="7">
    <location>
        <position position="311"/>
    </location>
    <ligand>
        <name>Zn(2+)</name>
        <dbReference type="ChEBI" id="CHEBI:29105"/>
    </ligand>
</feature>
<feature type="binding site" evidence="7">
    <location>
        <position position="308"/>
    </location>
    <ligand>
        <name>Zn(2+)</name>
        <dbReference type="ChEBI" id="CHEBI:29105"/>
    </ligand>
</feature>
<feature type="binding site" evidence="7">
    <location>
        <position position="218"/>
    </location>
    <ligand>
        <name>substrate</name>
    </ligand>
</feature>
<evidence type="ECO:0000259" key="8">
    <source>
        <dbReference type="Pfam" id="PF01702"/>
    </source>
</evidence>
<dbReference type="OrthoDB" id="9805417at2"/>
<evidence type="ECO:0000256" key="1">
    <source>
        <dbReference type="ARBA" id="ARBA00004691"/>
    </source>
</evidence>
<dbReference type="InterPro" id="IPR050076">
    <property type="entry name" value="ArchSynthase1/Queuine_TRR"/>
</dbReference>
<keyword evidence="3 7" id="KW-0808">Transferase</keyword>
<dbReference type="Pfam" id="PF01702">
    <property type="entry name" value="TGT"/>
    <property type="match status" value="1"/>
</dbReference>
<evidence type="ECO:0000313" key="9">
    <source>
        <dbReference type="EMBL" id="QDU39113.1"/>
    </source>
</evidence>
<feature type="binding site" evidence="7">
    <location>
        <position position="191"/>
    </location>
    <ligand>
        <name>substrate</name>
    </ligand>
</feature>
<dbReference type="EMBL" id="CP036275">
    <property type="protein sequence ID" value="QDU39113.1"/>
    <property type="molecule type" value="Genomic_DNA"/>
</dbReference>
<organism evidence="9 10">
    <name type="scientific">Maioricimonas rarisocia</name>
    <dbReference type="NCBI Taxonomy" id="2528026"/>
    <lineage>
        <taxon>Bacteria</taxon>
        <taxon>Pseudomonadati</taxon>
        <taxon>Planctomycetota</taxon>
        <taxon>Planctomycetia</taxon>
        <taxon>Planctomycetales</taxon>
        <taxon>Planctomycetaceae</taxon>
        <taxon>Maioricimonas</taxon>
    </lineage>
</organism>
<sequence length="373" mass="41608">MPHPFRFELLAVDERTGARAGLFHTPHGIVETPCFMPVGTRGTVKGVWPHQLREIGAQMILANTYHLALRPGEEVVAGLGDLHEFMHWDGPILTDSGGFQVFSLNTLRELTDDHVVFRSHIDGSLLELTPERAMQIQEQLGADCIMCLDECPPHDAPREQLIAAVDRTTAWARRCRDSHQRDDQALFGIVQGATDRELRERSAEGLRPLDFPGYAVGGLSVGESPEEMYATLDFTVPLLPEDRPRYLMGVGRPIDILEGVLRGIDLFDCVMPTRNARNATAFTSRGPVKMRNLKHQNDVEPLDPDCDCPTCRSFSRGYLRHLFVTGEMLGGMALSVHNLAYYQRLVRDLRTAIKSNRVLEFHAAHLAGQADGP</sequence>
<evidence type="ECO:0000313" key="10">
    <source>
        <dbReference type="Proteomes" id="UP000320496"/>
    </source>
</evidence>
<keyword evidence="7" id="KW-0862">Zinc</keyword>
<comment type="cofactor">
    <cofactor evidence="7">
        <name>Zn(2+)</name>
        <dbReference type="ChEBI" id="CHEBI:29105"/>
    </cofactor>
    <text evidence="7">Binds 1 zinc ion per subunit.</text>
</comment>
<dbReference type="GO" id="GO:0005829">
    <property type="term" value="C:cytosol"/>
    <property type="evidence" value="ECO:0007669"/>
    <property type="project" value="TreeGrafter"/>
</dbReference>
<feature type="binding site" evidence="7">
    <location>
        <position position="337"/>
    </location>
    <ligand>
        <name>Zn(2+)</name>
        <dbReference type="ChEBI" id="CHEBI:29105"/>
    </ligand>
</feature>
<dbReference type="InterPro" id="IPR004803">
    <property type="entry name" value="TGT"/>
</dbReference>
<evidence type="ECO:0000256" key="4">
    <source>
        <dbReference type="ARBA" id="ARBA00022694"/>
    </source>
</evidence>
<dbReference type="PANTHER" id="PTHR46499:SF1">
    <property type="entry name" value="QUEUINE TRNA-RIBOSYLTRANSFERASE"/>
    <property type="match status" value="1"/>
</dbReference>
<keyword evidence="7" id="KW-0479">Metal-binding</keyword>
<evidence type="ECO:0000256" key="7">
    <source>
        <dbReference type="HAMAP-Rule" id="MF_00168"/>
    </source>
</evidence>
<accession>A0A517Z9G6</accession>
<dbReference type="PANTHER" id="PTHR46499">
    <property type="entry name" value="QUEUINE TRNA-RIBOSYLTRANSFERASE"/>
    <property type="match status" value="1"/>
</dbReference>
<keyword evidence="2 7" id="KW-0328">Glycosyltransferase</keyword>
<comment type="catalytic activity">
    <reaction evidence="6 7">
        <text>7-aminomethyl-7-carbaguanine + guanosine(34) in tRNA = 7-aminomethyl-7-carbaguanosine(34) in tRNA + guanine</text>
        <dbReference type="Rhea" id="RHEA:24104"/>
        <dbReference type="Rhea" id="RHEA-COMP:10341"/>
        <dbReference type="Rhea" id="RHEA-COMP:10342"/>
        <dbReference type="ChEBI" id="CHEBI:16235"/>
        <dbReference type="ChEBI" id="CHEBI:58703"/>
        <dbReference type="ChEBI" id="CHEBI:74269"/>
        <dbReference type="ChEBI" id="CHEBI:82833"/>
        <dbReference type="EC" id="2.4.2.29"/>
    </reaction>
</comment>
<feature type="active site" description="Proton acceptor" evidence="7">
    <location>
        <position position="95"/>
    </location>
</feature>
<keyword evidence="10" id="KW-1185">Reference proteome</keyword>
<feature type="domain" description="tRNA-guanine(15) transglycosylase-like" evidence="8">
    <location>
        <begin position="16"/>
        <end position="365"/>
    </location>
</feature>
<dbReference type="NCBIfam" id="TIGR00430">
    <property type="entry name" value="Q_tRNA_tgt"/>
    <property type="match status" value="1"/>
</dbReference>
<feature type="region of interest" description="RNA binding; important for wobble base 34 recognition" evidence="7">
    <location>
        <begin position="273"/>
        <end position="277"/>
    </location>
</feature>
<dbReference type="InterPro" id="IPR036511">
    <property type="entry name" value="TGT-like_sf"/>
</dbReference>
<dbReference type="AlphaFoldDB" id="A0A517Z9G6"/>
<dbReference type="Proteomes" id="UP000320496">
    <property type="component" value="Chromosome"/>
</dbReference>
<dbReference type="GO" id="GO:0046872">
    <property type="term" value="F:metal ion binding"/>
    <property type="evidence" value="ECO:0007669"/>
    <property type="project" value="UniProtKB-KW"/>
</dbReference>
<dbReference type="GO" id="GO:0008616">
    <property type="term" value="P:tRNA queuosine(34) biosynthetic process"/>
    <property type="evidence" value="ECO:0007669"/>
    <property type="project" value="UniProtKB-UniRule"/>
</dbReference>
<reference evidence="9 10" key="1">
    <citation type="submission" date="2019-02" db="EMBL/GenBank/DDBJ databases">
        <title>Deep-cultivation of Planctomycetes and their phenomic and genomic characterization uncovers novel biology.</title>
        <authorList>
            <person name="Wiegand S."/>
            <person name="Jogler M."/>
            <person name="Boedeker C."/>
            <person name="Pinto D."/>
            <person name="Vollmers J."/>
            <person name="Rivas-Marin E."/>
            <person name="Kohn T."/>
            <person name="Peeters S.H."/>
            <person name="Heuer A."/>
            <person name="Rast P."/>
            <person name="Oberbeckmann S."/>
            <person name="Bunk B."/>
            <person name="Jeske O."/>
            <person name="Meyerdierks A."/>
            <person name="Storesund J.E."/>
            <person name="Kallscheuer N."/>
            <person name="Luecker S."/>
            <person name="Lage O.M."/>
            <person name="Pohl T."/>
            <person name="Merkel B.J."/>
            <person name="Hornburger P."/>
            <person name="Mueller R.-W."/>
            <person name="Bruemmer F."/>
            <person name="Labrenz M."/>
            <person name="Spormann A.M."/>
            <person name="Op den Camp H."/>
            <person name="Overmann J."/>
            <person name="Amann R."/>
            <person name="Jetten M.S.M."/>
            <person name="Mascher T."/>
            <person name="Medema M.H."/>
            <person name="Devos D.P."/>
            <person name="Kaster A.-K."/>
            <person name="Ovreas L."/>
            <person name="Rohde M."/>
            <person name="Galperin M.Y."/>
            <person name="Jogler C."/>
        </authorList>
    </citation>
    <scope>NUCLEOTIDE SEQUENCE [LARGE SCALE GENOMIC DNA]</scope>
    <source>
        <strain evidence="9 10">Mal4</strain>
    </source>
</reference>
<dbReference type="InterPro" id="IPR002616">
    <property type="entry name" value="tRNA_ribo_trans-like"/>
</dbReference>
<dbReference type="UniPathway" id="UPA00392"/>
<proteinExistence type="inferred from homology"/>
<feature type="active site" description="Nucleophile" evidence="7">
    <location>
        <position position="268"/>
    </location>
</feature>
<dbReference type="EC" id="2.4.2.29" evidence="7"/>
<feature type="region of interest" description="RNA binding" evidence="7">
    <location>
        <begin position="249"/>
        <end position="255"/>
    </location>
</feature>
<dbReference type="NCBIfam" id="TIGR00449">
    <property type="entry name" value="tgt_general"/>
    <property type="match status" value="1"/>
</dbReference>
<feature type="binding site" evidence="7">
    <location>
        <position position="306"/>
    </location>
    <ligand>
        <name>Zn(2+)</name>
        <dbReference type="ChEBI" id="CHEBI:29105"/>
    </ligand>
</feature>
<keyword evidence="5 7" id="KW-0671">Queuosine biosynthesis</keyword>
<evidence type="ECO:0000256" key="6">
    <source>
        <dbReference type="ARBA" id="ARBA00050112"/>
    </source>
</evidence>
<evidence type="ECO:0000256" key="5">
    <source>
        <dbReference type="ARBA" id="ARBA00022785"/>
    </source>
</evidence>
<comment type="function">
    <text evidence="7">Catalyzes the base-exchange of a guanine (G) residue with the queuine precursor 7-aminomethyl-7-deazaguanine (PreQ1) at position 34 (anticodon wobble position) in tRNAs with GU(N) anticodons (tRNA-Asp, -Asn, -His and -Tyr). Catalysis occurs through a double-displacement mechanism. The nucleophile active site attacks the C1' of nucleotide 34 to detach the guanine base from the RNA, forming a covalent enzyme-RNA intermediate. The proton acceptor active site deprotonates the incoming PreQ1, allowing a nucleophilic attack on the C1' of the ribose to form the product. After dissociation, two additional enzymatic reactions on the tRNA convert PreQ1 to queuine (Q), resulting in the hypermodified nucleoside queuosine (7-(((4,5-cis-dihydroxy-2-cyclopenten-1-yl)amino)methyl)-7-deazaguanosine).</text>
</comment>
<dbReference type="Gene3D" id="3.20.20.105">
    <property type="entry name" value="Queuine tRNA-ribosyltransferase-like"/>
    <property type="match status" value="1"/>
</dbReference>
<comment type="pathway">
    <text evidence="1 7">tRNA modification; tRNA-queuosine biosynthesis.</text>
</comment>
<evidence type="ECO:0000256" key="3">
    <source>
        <dbReference type="ARBA" id="ARBA00022679"/>
    </source>
</evidence>
<dbReference type="KEGG" id="mri:Mal4_34480"/>
<gene>
    <name evidence="7 9" type="primary">tgt</name>
    <name evidence="9" type="ORF">Mal4_34480</name>
</gene>
<feature type="binding site" evidence="7">
    <location>
        <begin position="95"/>
        <end position="99"/>
    </location>
    <ligand>
        <name>substrate</name>
    </ligand>
</feature>
<name>A0A517Z9G6_9PLAN</name>
<evidence type="ECO:0000256" key="2">
    <source>
        <dbReference type="ARBA" id="ARBA00022676"/>
    </source>
</evidence>
<feature type="binding site" evidence="7">
    <location>
        <position position="149"/>
    </location>
    <ligand>
        <name>substrate</name>
    </ligand>
</feature>
<dbReference type="GO" id="GO:0008479">
    <property type="term" value="F:tRNA-guanosine(34) queuine transglycosylase activity"/>
    <property type="evidence" value="ECO:0007669"/>
    <property type="project" value="UniProtKB-UniRule"/>
</dbReference>
<dbReference type="SUPFAM" id="SSF51713">
    <property type="entry name" value="tRNA-guanine transglycosylase"/>
    <property type="match status" value="1"/>
</dbReference>
<comment type="subunit">
    <text evidence="7">Homodimer. Within each dimer, one monomer is responsible for RNA recognition and catalysis, while the other monomer binds to the replacement base PreQ1.</text>
</comment>